<protein>
    <submittedName>
        <fullName evidence="1">Uncharacterized protein</fullName>
    </submittedName>
</protein>
<proteinExistence type="predicted"/>
<sequence length="96" mass="10986">MINPFSILRLSIRESRKRPPHSDNCFSANLAGSYNLIVDKYTIKRSISQFSKIVICIRSFLLILYHSITTKVVAIHIQTSKGSDTGRFPLSLLYHF</sequence>
<gene>
    <name evidence="1" type="ORF">PMLFYP103_02361</name>
</gene>
<dbReference type="EMBL" id="CACRUV010000029">
    <property type="protein sequence ID" value="VYU49783.1"/>
    <property type="molecule type" value="Genomic_DNA"/>
</dbReference>
<evidence type="ECO:0000313" key="1">
    <source>
        <dbReference type="EMBL" id="VYU49783.1"/>
    </source>
</evidence>
<accession>A0A6N3FDB5</accession>
<name>A0A6N3FDB5_9BACT</name>
<reference evidence="1" key="1">
    <citation type="submission" date="2019-11" db="EMBL/GenBank/DDBJ databases">
        <authorList>
            <person name="Feng L."/>
        </authorList>
    </citation>
    <scope>NUCLEOTIDE SEQUENCE</scope>
    <source>
        <strain evidence="1">PmerdaeLFYP103</strain>
    </source>
</reference>
<organism evidence="1">
    <name type="scientific">Parabacteroides merdae</name>
    <dbReference type="NCBI Taxonomy" id="46503"/>
    <lineage>
        <taxon>Bacteria</taxon>
        <taxon>Pseudomonadati</taxon>
        <taxon>Bacteroidota</taxon>
        <taxon>Bacteroidia</taxon>
        <taxon>Bacteroidales</taxon>
        <taxon>Tannerellaceae</taxon>
        <taxon>Parabacteroides</taxon>
    </lineage>
</organism>
<dbReference type="AlphaFoldDB" id="A0A6N3FDB5"/>